<proteinExistence type="predicted"/>
<accession>A0A9J7BWS4</accession>
<dbReference type="GeneID" id="96866995"/>
<name>A0A9J7BWS4_MALIO</name>
<dbReference type="KEGG" id="miw:EER00_05510"/>
<sequence>MKKYKAYNKDASNDNKITNNIMFIKKTKNALIIKIPNERNIYFLLNLHMKSLSSNSLNKDLKKSQYNFGPKIGIQ</sequence>
<protein>
    <submittedName>
        <fullName evidence="1">Uncharacterized protein</fullName>
    </submittedName>
</protein>
<dbReference type="AlphaFoldDB" id="A0A9J7BWS4"/>
<dbReference type="RefSeq" id="WP_129692669.1">
    <property type="nucleotide sequence ID" value="NZ_CP033512.2"/>
</dbReference>
<gene>
    <name evidence="1" type="ORF">EER00_05510</name>
</gene>
<organism evidence="1">
    <name type="scientific">Malacoplasma iowae 695</name>
    <dbReference type="NCBI Taxonomy" id="1048830"/>
    <lineage>
        <taxon>Bacteria</taxon>
        <taxon>Bacillati</taxon>
        <taxon>Mycoplasmatota</taxon>
        <taxon>Mycoplasmoidales</taxon>
        <taxon>Mycoplasmoidaceae</taxon>
        <taxon>Malacoplasma</taxon>
    </lineage>
</organism>
<dbReference type="EMBL" id="CP033512">
    <property type="protein sequence ID" value="UYS84720.1"/>
    <property type="molecule type" value="Genomic_DNA"/>
</dbReference>
<reference evidence="1" key="1">
    <citation type="submission" date="2022-10" db="EMBL/GenBank/DDBJ databases">
        <title>The first complete genome sequence of Mycoplasma iowae strain 695.</title>
        <authorList>
            <person name="Ghanem M."/>
            <person name="El-Gazzar M."/>
        </authorList>
    </citation>
    <scope>NUCLEOTIDE SEQUENCE</scope>
    <source>
        <strain evidence="1">695</strain>
    </source>
</reference>
<dbReference type="Proteomes" id="UP000464283">
    <property type="component" value="Chromosome"/>
</dbReference>
<evidence type="ECO:0000313" key="1">
    <source>
        <dbReference type="EMBL" id="UYS84720.1"/>
    </source>
</evidence>